<dbReference type="AlphaFoldDB" id="A0A9W7LEL4"/>
<keyword evidence="2" id="KW-1185">Reference proteome</keyword>
<sequence>MPHVAIYGMQTIPPAPVQVIANQSQSTYLGIGYFNCRVIQWDSRGGSRIAVWGDYFGLRLVSLPSMQVKTVANNINHGKVMNVVEHPNGKGLFLATTEGHVIATDDLTKEGEGTEGEIQY</sequence>
<evidence type="ECO:0000313" key="1">
    <source>
        <dbReference type="EMBL" id="GMI46782.1"/>
    </source>
</evidence>
<organism evidence="1 2">
    <name type="scientific">Triparma columacea</name>
    <dbReference type="NCBI Taxonomy" id="722753"/>
    <lineage>
        <taxon>Eukaryota</taxon>
        <taxon>Sar</taxon>
        <taxon>Stramenopiles</taxon>
        <taxon>Ochrophyta</taxon>
        <taxon>Bolidophyceae</taxon>
        <taxon>Parmales</taxon>
        <taxon>Triparmaceae</taxon>
        <taxon>Triparma</taxon>
    </lineage>
</organism>
<evidence type="ECO:0000313" key="2">
    <source>
        <dbReference type="Proteomes" id="UP001165065"/>
    </source>
</evidence>
<reference evidence="2" key="1">
    <citation type="journal article" date="2023" name="Commun. Biol.">
        <title>Genome analysis of Parmales, the sister group of diatoms, reveals the evolutionary specialization of diatoms from phago-mixotrophs to photoautotrophs.</title>
        <authorList>
            <person name="Ban H."/>
            <person name="Sato S."/>
            <person name="Yoshikawa S."/>
            <person name="Yamada K."/>
            <person name="Nakamura Y."/>
            <person name="Ichinomiya M."/>
            <person name="Sato N."/>
            <person name="Blanc-Mathieu R."/>
            <person name="Endo H."/>
            <person name="Kuwata A."/>
            <person name="Ogata H."/>
        </authorList>
    </citation>
    <scope>NUCLEOTIDE SEQUENCE [LARGE SCALE GENOMIC DNA]</scope>
</reference>
<name>A0A9W7LEL4_9STRA</name>
<feature type="non-terminal residue" evidence="1">
    <location>
        <position position="120"/>
    </location>
</feature>
<gene>
    <name evidence="1" type="ORF">TrCOL_g9478</name>
</gene>
<accession>A0A9W7LEL4</accession>
<comment type="caution">
    <text evidence="1">The sequence shown here is derived from an EMBL/GenBank/DDBJ whole genome shotgun (WGS) entry which is preliminary data.</text>
</comment>
<dbReference type="Proteomes" id="UP001165065">
    <property type="component" value="Unassembled WGS sequence"/>
</dbReference>
<dbReference type="EMBL" id="BRYA01000312">
    <property type="protein sequence ID" value="GMI46782.1"/>
    <property type="molecule type" value="Genomic_DNA"/>
</dbReference>
<protein>
    <submittedName>
        <fullName evidence="1">Uncharacterized protein</fullName>
    </submittedName>
</protein>
<proteinExistence type="predicted"/>